<keyword evidence="11" id="KW-0012">Acyltransferase</keyword>
<dbReference type="GO" id="GO:0005886">
    <property type="term" value="C:plasma membrane"/>
    <property type="evidence" value="ECO:0007669"/>
    <property type="project" value="UniProtKB-SubCell"/>
</dbReference>
<feature type="transmembrane region" description="Helical" evidence="10">
    <location>
        <begin position="162"/>
        <end position="181"/>
    </location>
</feature>
<evidence type="ECO:0000313" key="12">
    <source>
        <dbReference type="Proteomes" id="UP000032232"/>
    </source>
</evidence>
<organism evidence="11 12">
    <name type="scientific">Jannaschia aquimarina</name>
    <dbReference type="NCBI Taxonomy" id="935700"/>
    <lineage>
        <taxon>Bacteria</taxon>
        <taxon>Pseudomonadati</taxon>
        <taxon>Pseudomonadota</taxon>
        <taxon>Alphaproteobacteria</taxon>
        <taxon>Rhodobacterales</taxon>
        <taxon>Roseobacteraceae</taxon>
        <taxon>Jannaschia</taxon>
    </lineage>
</organism>
<evidence type="ECO:0000256" key="7">
    <source>
        <dbReference type="ARBA" id="ARBA00023136"/>
    </source>
</evidence>
<dbReference type="GO" id="GO:0043772">
    <property type="term" value="F:acyl-phosphate glycerol-3-phosphate acyltransferase activity"/>
    <property type="evidence" value="ECO:0007669"/>
    <property type="project" value="UniProtKB-UniRule"/>
</dbReference>
<dbReference type="SMART" id="SM01207">
    <property type="entry name" value="G3P_acyltransf"/>
    <property type="match status" value="1"/>
</dbReference>
<dbReference type="InterPro" id="IPR003811">
    <property type="entry name" value="G3P_acylTferase_PlsY"/>
</dbReference>
<evidence type="ECO:0000256" key="5">
    <source>
        <dbReference type="ARBA" id="ARBA00022989"/>
    </source>
</evidence>
<dbReference type="OrthoDB" id="9777124at2"/>
<dbReference type="UniPathway" id="UPA00085"/>
<keyword evidence="8 10" id="KW-0594">Phospholipid biosynthesis</keyword>
<comment type="subcellular location">
    <subcellularLocation>
        <location evidence="10">Cell membrane</location>
        <topology evidence="10">Multi-pass membrane protein</topology>
    </subcellularLocation>
</comment>
<dbReference type="Pfam" id="PF02660">
    <property type="entry name" value="G3P_acyltransf"/>
    <property type="match status" value="1"/>
</dbReference>
<keyword evidence="7 10" id="KW-0472">Membrane</keyword>
<proteinExistence type="inferred from homology"/>
<dbReference type="AlphaFoldDB" id="A0A0D1EJE3"/>
<comment type="similarity">
    <text evidence="10">Belongs to the PlsY family.</text>
</comment>
<keyword evidence="5 10" id="KW-1133">Transmembrane helix</keyword>
<dbReference type="GO" id="GO:0008654">
    <property type="term" value="P:phospholipid biosynthetic process"/>
    <property type="evidence" value="ECO:0007669"/>
    <property type="project" value="UniProtKB-UniRule"/>
</dbReference>
<evidence type="ECO:0000256" key="6">
    <source>
        <dbReference type="ARBA" id="ARBA00023098"/>
    </source>
</evidence>
<dbReference type="PANTHER" id="PTHR30309">
    <property type="entry name" value="INNER MEMBRANE PROTEIN YGIH"/>
    <property type="match status" value="1"/>
</dbReference>
<protein>
    <recommendedName>
        <fullName evidence="10">Glycerol-3-phosphate acyltransferase</fullName>
    </recommendedName>
    <alternativeName>
        <fullName evidence="10">Acyl-PO4 G3P acyltransferase</fullName>
    </alternativeName>
    <alternativeName>
        <fullName evidence="10">Acyl-phosphate--glycerol-3-phosphate acyltransferase</fullName>
    </alternativeName>
    <alternativeName>
        <fullName evidence="10">G3P acyltransferase</fullName>
        <shortName evidence="10">GPAT</shortName>
        <ecNumber evidence="10">2.3.1.275</ecNumber>
    </alternativeName>
    <alternativeName>
        <fullName evidence="10">Lysophosphatidic acid synthase</fullName>
        <shortName evidence="10">LPA synthase</shortName>
    </alternativeName>
</protein>
<dbReference type="PATRIC" id="fig|935700.4.peg.1189"/>
<comment type="catalytic activity">
    <reaction evidence="10">
        <text>an acyl phosphate + sn-glycerol 3-phosphate = a 1-acyl-sn-glycero-3-phosphate + phosphate</text>
        <dbReference type="Rhea" id="RHEA:34075"/>
        <dbReference type="ChEBI" id="CHEBI:43474"/>
        <dbReference type="ChEBI" id="CHEBI:57597"/>
        <dbReference type="ChEBI" id="CHEBI:57970"/>
        <dbReference type="ChEBI" id="CHEBI:59918"/>
        <dbReference type="EC" id="2.3.1.275"/>
    </reaction>
</comment>
<dbReference type="PANTHER" id="PTHR30309:SF0">
    <property type="entry name" value="GLYCEROL-3-PHOSPHATE ACYLTRANSFERASE-RELATED"/>
    <property type="match status" value="1"/>
</dbReference>
<evidence type="ECO:0000256" key="4">
    <source>
        <dbReference type="ARBA" id="ARBA00022692"/>
    </source>
</evidence>
<comment type="function">
    <text evidence="10">Catalyzes the transfer of an acyl group from acyl-phosphate (acyl-PO(4)) to glycerol-3-phosphate (G3P) to form lysophosphatidic acid (LPA). This enzyme utilizes acyl-phosphate as fatty acyl donor, but not acyl-CoA or acyl-ACP.</text>
</comment>
<dbReference type="EMBL" id="JYFE01000022">
    <property type="protein sequence ID" value="KIT17101.1"/>
    <property type="molecule type" value="Genomic_DNA"/>
</dbReference>
<dbReference type="NCBIfam" id="TIGR00023">
    <property type="entry name" value="glycerol-3-phosphate 1-O-acyltransferase PlsY"/>
    <property type="match status" value="1"/>
</dbReference>
<keyword evidence="9 10" id="KW-1208">Phospholipid metabolism</keyword>
<keyword evidence="2 10" id="KW-0444">Lipid biosynthesis</keyword>
<comment type="caution">
    <text evidence="11">The sequence shown here is derived from an EMBL/GenBank/DDBJ whole genome shotgun (WGS) entry which is preliminary data.</text>
</comment>
<sequence length="200" mass="20556">MPELVSWPITPLILTALIAYLLGSISFGLISARLFGLGNLREVGSGNTGATNVLRTGSKAAALVTLLGDAGKGAVAVLAARALIGEDAAQLAGLFAFIGHCYPWLGRVKGGKGVATFLGVLLAVSLPLGALACLIWLATAAVMRISSLSALVAAVATPLAAFWLRPDAVVLSAVLAAIVLWRHRENIARLLKGQEPRIGS</sequence>
<keyword evidence="1 10" id="KW-1003">Cell membrane</keyword>
<keyword evidence="4 10" id="KW-0812">Transmembrane</keyword>
<dbReference type="EC" id="2.3.1.275" evidence="10"/>
<evidence type="ECO:0000256" key="1">
    <source>
        <dbReference type="ARBA" id="ARBA00022475"/>
    </source>
</evidence>
<keyword evidence="3 10" id="KW-0808">Transferase</keyword>
<evidence type="ECO:0000256" key="8">
    <source>
        <dbReference type="ARBA" id="ARBA00023209"/>
    </source>
</evidence>
<dbReference type="Proteomes" id="UP000032232">
    <property type="component" value="Unassembled WGS sequence"/>
</dbReference>
<dbReference type="STRING" id="935700.jaqu_11430"/>
<comment type="subunit">
    <text evidence="10">Probably interacts with PlsX.</text>
</comment>
<name>A0A0D1EJE3_9RHOB</name>
<evidence type="ECO:0000256" key="2">
    <source>
        <dbReference type="ARBA" id="ARBA00022516"/>
    </source>
</evidence>
<gene>
    <name evidence="10 11" type="primary">plsY</name>
    <name evidence="11" type="ORF">jaqu_11430</name>
</gene>
<feature type="transmembrane region" description="Helical" evidence="10">
    <location>
        <begin position="117"/>
        <end position="142"/>
    </location>
</feature>
<dbReference type="RefSeq" id="WP_043917988.1">
    <property type="nucleotide sequence ID" value="NZ_FZPF01000001.1"/>
</dbReference>
<reference evidence="11 12" key="1">
    <citation type="submission" date="2015-02" db="EMBL/GenBank/DDBJ databases">
        <title>Genome Sequence of Jannaschia aquimarina DSM28248, a member of the Roseobacter clade.</title>
        <authorList>
            <person name="Voget S."/>
            <person name="Daniel R."/>
        </authorList>
    </citation>
    <scope>NUCLEOTIDE SEQUENCE [LARGE SCALE GENOMIC DNA]</scope>
    <source>
        <strain evidence="11 12">GSW-M26</strain>
    </source>
</reference>
<keyword evidence="12" id="KW-1185">Reference proteome</keyword>
<accession>A0A0D1EJE3</accession>
<evidence type="ECO:0000256" key="9">
    <source>
        <dbReference type="ARBA" id="ARBA00023264"/>
    </source>
</evidence>
<comment type="caution">
    <text evidence="10">Lacks conserved residue(s) required for the propagation of feature annotation.</text>
</comment>
<feature type="transmembrane region" description="Helical" evidence="10">
    <location>
        <begin position="12"/>
        <end position="35"/>
    </location>
</feature>
<evidence type="ECO:0000256" key="10">
    <source>
        <dbReference type="HAMAP-Rule" id="MF_01043"/>
    </source>
</evidence>
<comment type="pathway">
    <text evidence="10">Lipid metabolism; phospholipid metabolism.</text>
</comment>
<evidence type="ECO:0000313" key="11">
    <source>
        <dbReference type="EMBL" id="KIT17101.1"/>
    </source>
</evidence>
<evidence type="ECO:0000256" key="3">
    <source>
        <dbReference type="ARBA" id="ARBA00022679"/>
    </source>
</evidence>
<dbReference type="HAMAP" id="MF_01043">
    <property type="entry name" value="PlsY"/>
    <property type="match status" value="1"/>
</dbReference>
<keyword evidence="6 10" id="KW-0443">Lipid metabolism</keyword>